<dbReference type="EMBL" id="JAHHHD010000058">
    <property type="protein sequence ID" value="MBW4662106.1"/>
    <property type="molecule type" value="Genomic_DNA"/>
</dbReference>
<dbReference type="Proteomes" id="UP000757435">
    <property type="component" value="Unassembled WGS sequence"/>
</dbReference>
<dbReference type="AlphaFoldDB" id="A0A951UPM0"/>
<sequence>MSNLSSIEKRKIEKLLEMGSGYVLDFSNRTFKEFVIESIDIDIYDDKYAYSSGSKANRLRAFWDQESDHIVGKLILDLLEHWKMQKLINDIEASQLEQALYNDCSKVPERLMQAVIQEEQSSEKAISSIEKVQTISILLLSADPTNASRLRIGEESREIQEKLQRARLREKFILAQRTSVRPTDISQALLDIQPHIVHFSGHGAASGSLCFENRSGEIHPIMPDALAALFEQFTGQVNCVLLNSCYSEIQAVAIAKHIDYVIGMNQAIGDHAAIAFAIGFYQALGAGCTIEKAYKLGCVQIRLESISEHLTPILIRKGRGSV</sequence>
<organism evidence="2 3">
    <name type="scientific">Drouetiella hepatica Uher 2000/2452</name>
    <dbReference type="NCBI Taxonomy" id="904376"/>
    <lineage>
        <taxon>Bacteria</taxon>
        <taxon>Bacillati</taxon>
        <taxon>Cyanobacteriota</taxon>
        <taxon>Cyanophyceae</taxon>
        <taxon>Oculatellales</taxon>
        <taxon>Oculatellaceae</taxon>
        <taxon>Drouetiella</taxon>
    </lineage>
</organism>
<reference evidence="2" key="1">
    <citation type="submission" date="2021-05" db="EMBL/GenBank/DDBJ databases">
        <authorList>
            <person name="Pietrasiak N."/>
            <person name="Ward R."/>
            <person name="Stajich J.E."/>
            <person name="Kurbessoian T."/>
        </authorList>
    </citation>
    <scope>NUCLEOTIDE SEQUENCE</scope>
    <source>
        <strain evidence="2">UHER 2000/2452</strain>
    </source>
</reference>
<comment type="caution">
    <text evidence="2">The sequence shown here is derived from an EMBL/GenBank/DDBJ whole genome shotgun (WGS) entry which is preliminary data.</text>
</comment>
<dbReference type="InterPro" id="IPR024983">
    <property type="entry name" value="CHAT_dom"/>
</dbReference>
<protein>
    <submittedName>
        <fullName evidence="2">CHAT domain-containing protein</fullName>
    </submittedName>
</protein>
<dbReference type="Pfam" id="PF12770">
    <property type="entry name" value="CHAT"/>
    <property type="match status" value="1"/>
</dbReference>
<evidence type="ECO:0000313" key="3">
    <source>
        <dbReference type="Proteomes" id="UP000757435"/>
    </source>
</evidence>
<evidence type="ECO:0000259" key="1">
    <source>
        <dbReference type="Pfam" id="PF12770"/>
    </source>
</evidence>
<feature type="domain" description="CHAT" evidence="1">
    <location>
        <begin position="133"/>
        <end position="293"/>
    </location>
</feature>
<accession>A0A951UPM0</accession>
<proteinExistence type="predicted"/>
<gene>
    <name evidence="2" type="ORF">KME15_25920</name>
</gene>
<name>A0A951UPM0_9CYAN</name>
<reference evidence="2" key="2">
    <citation type="journal article" date="2022" name="Microbiol. Resour. Announc.">
        <title>Metagenome Sequencing to Explore Phylogenomics of Terrestrial Cyanobacteria.</title>
        <authorList>
            <person name="Ward R.D."/>
            <person name="Stajich J.E."/>
            <person name="Johansen J.R."/>
            <person name="Huntemann M."/>
            <person name="Clum A."/>
            <person name="Foster B."/>
            <person name="Foster B."/>
            <person name="Roux S."/>
            <person name="Palaniappan K."/>
            <person name="Varghese N."/>
            <person name="Mukherjee S."/>
            <person name="Reddy T.B.K."/>
            <person name="Daum C."/>
            <person name="Copeland A."/>
            <person name="Chen I.A."/>
            <person name="Ivanova N.N."/>
            <person name="Kyrpides N.C."/>
            <person name="Shapiro N."/>
            <person name="Eloe-Fadrosh E.A."/>
            <person name="Pietrasiak N."/>
        </authorList>
    </citation>
    <scope>NUCLEOTIDE SEQUENCE</scope>
    <source>
        <strain evidence="2">UHER 2000/2452</strain>
    </source>
</reference>
<evidence type="ECO:0000313" key="2">
    <source>
        <dbReference type="EMBL" id="MBW4662106.1"/>
    </source>
</evidence>